<reference evidence="3" key="2">
    <citation type="submission" date="2012-08" db="EMBL/GenBank/DDBJ databases">
        <title>Genome sequence of Kazachstania naganishii.</title>
        <authorList>
            <person name="Gordon J.L."/>
            <person name="Armisen D."/>
            <person name="Proux-Wera E."/>
            <person name="OhEigeartaigh S.S."/>
            <person name="Byrne K.P."/>
            <person name="Wolfe K.H."/>
        </authorList>
    </citation>
    <scope>NUCLEOTIDE SEQUENCE [LARGE SCALE GENOMIC DNA]</scope>
    <source>
        <strain evidence="3">ATCC MYA-139 / BCRC 22969 / CBS 8797 / CCRC 22969 / KCTC 17520 / NBRC 10181 / NCYC 3082</strain>
    </source>
</reference>
<name>J7RXL5_HUIN7</name>
<evidence type="ECO:0000313" key="2">
    <source>
        <dbReference type="EMBL" id="CCK69832.1"/>
    </source>
</evidence>
<dbReference type="KEGG" id="kng:KNAG_0D00800"/>
<dbReference type="HOGENOM" id="CLU_095426_0_0_1"/>
<evidence type="ECO:0000313" key="3">
    <source>
        <dbReference type="Proteomes" id="UP000006310"/>
    </source>
</evidence>
<dbReference type="Gene3D" id="2.160.20.70">
    <property type="match status" value="1"/>
</dbReference>
<sequence>MGQEIKRELLQKCLVQSVPDKKKFLFKKRSGVDGSAASNITPTVGTTGIPAPCQRDECITVDKSVYTLNNLDHCVVVSPNATSKNQSGSWTLANISNSIVVLKNISFARGSVFMTHCEDSVIIVEVPPKNTVQVRLHSFTNCKVEIRVPGVLPDAARQNVVIEGFKDTVFNSNCERFIKIQNFSDLGFGRGTDESSQFEPFDSFGDNITSLKHHYISRDGR</sequence>
<keyword evidence="3" id="KW-1185">Reference proteome</keyword>
<dbReference type="OMA" id="QRDECIT"/>
<proteinExistence type="predicted"/>
<dbReference type="InterPro" id="IPR012945">
    <property type="entry name" value="Tubulin-bd_cofactor_C_dom"/>
</dbReference>
<dbReference type="Proteomes" id="UP000006310">
    <property type="component" value="Chromosome 4"/>
</dbReference>
<dbReference type="GeneID" id="34525521"/>
<protein>
    <recommendedName>
        <fullName evidence="1">Tubulin binding cofactor C-like domain-containing protein</fullName>
    </recommendedName>
</protein>
<dbReference type="OrthoDB" id="4035763at2759"/>
<feature type="domain" description="Tubulin binding cofactor C-like" evidence="1">
    <location>
        <begin position="66"/>
        <end position="149"/>
    </location>
</feature>
<organism evidence="2 3">
    <name type="scientific">Huiozyma naganishii (strain ATCC MYA-139 / BCRC 22969 / CBS 8797 / KCTC 17520 / NBRC 10181 / NCYC 3082 / Yp74L-3)</name>
    <name type="common">Yeast</name>
    <name type="synonym">Kazachstania naganishii</name>
    <dbReference type="NCBI Taxonomy" id="1071383"/>
    <lineage>
        <taxon>Eukaryota</taxon>
        <taxon>Fungi</taxon>
        <taxon>Dikarya</taxon>
        <taxon>Ascomycota</taxon>
        <taxon>Saccharomycotina</taxon>
        <taxon>Saccharomycetes</taxon>
        <taxon>Saccharomycetales</taxon>
        <taxon>Saccharomycetaceae</taxon>
        <taxon>Huiozyma</taxon>
    </lineage>
</organism>
<dbReference type="Pfam" id="PF07986">
    <property type="entry name" value="TBCC"/>
    <property type="match status" value="1"/>
</dbReference>
<dbReference type="EMBL" id="HE978317">
    <property type="protein sequence ID" value="CCK69832.1"/>
    <property type="molecule type" value="Genomic_DNA"/>
</dbReference>
<dbReference type="RefSeq" id="XP_022464078.1">
    <property type="nucleotide sequence ID" value="XM_022607488.1"/>
</dbReference>
<dbReference type="AlphaFoldDB" id="J7RXL5"/>
<evidence type="ECO:0000259" key="1">
    <source>
        <dbReference type="Pfam" id="PF07986"/>
    </source>
</evidence>
<reference evidence="2 3" key="1">
    <citation type="journal article" date="2011" name="Proc. Natl. Acad. Sci. U.S.A.">
        <title>Evolutionary erosion of yeast sex chromosomes by mating-type switching accidents.</title>
        <authorList>
            <person name="Gordon J.L."/>
            <person name="Armisen D."/>
            <person name="Proux-Wera E."/>
            <person name="Oheigeartaigh S.S."/>
            <person name="Byrne K.P."/>
            <person name="Wolfe K.H."/>
        </authorList>
    </citation>
    <scope>NUCLEOTIDE SEQUENCE [LARGE SCALE GENOMIC DNA]</scope>
    <source>
        <strain evidence="3">ATCC MYA-139 / BCRC 22969 / CBS 8797 / CCRC 22969 / KCTC 17520 / NBRC 10181 / NCYC 3082</strain>
    </source>
</reference>
<dbReference type="InterPro" id="IPR016098">
    <property type="entry name" value="CAP/MinC_C"/>
</dbReference>
<accession>J7RXL5</accession>
<gene>
    <name evidence="2" type="primary">KNAG0D00800</name>
    <name evidence="2" type="ordered locus">KNAG_0D00800</name>
</gene>
<dbReference type="STRING" id="1071383.J7RXL5"/>